<proteinExistence type="predicted"/>
<evidence type="ECO:0000313" key="3">
    <source>
        <dbReference type="WBParaSite" id="PEQ_0001351201-mRNA-1"/>
    </source>
</evidence>
<dbReference type="AlphaFoldDB" id="A0A914S5A7"/>
<organism evidence="2 3">
    <name type="scientific">Parascaris equorum</name>
    <name type="common">Equine roundworm</name>
    <dbReference type="NCBI Taxonomy" id="6256"/>
    <lineage>
        <taxon>Eukaryota</taxon>
        <taxon>Metazoa</taxon>
        <taxon>Ecdysozoa</taxon>
        <taxon>Nematoda</taxon>
        <taxon>Chromadorea</taxon>
        <taxon>Rhabditida</taxon>
        <taxon>Spirurina</taxon>
        <taxon>Ascaridomorpha</taxon>
        <taxon>Ascaridoidea</taxon>
        <taxon>Ascarididae</taxon>
        <taxon>Parascaris</taxon>
    </lineage>
</organism>
<accession>A0A914S5A7</accession>
<evidence type="ECO:0000259" key="1">
    <source>
        <dbReference type="PROSITE" id="PS50017"/>
    </source>
</evidence>
<dbReference type="SUPFAM" id="SSF47986">
    <property type="entry name" value="DEATH domain"/>
    <property type="match status" value="1"/>
</dbReference>
<feature type="domain" description="Death" evidence="1">
    <location>
        <begin position="106"/>
        <end position="148"/>
    </location>
</feature>
<dbReference type="InterPro" id="IPR011029">
    <property type="entry name" value="DEATH-like_dom_sf"/>
</dbReference>
<dbReference type="SMART" id="SM00005">
    <property type="entry name" value="DEATH"/>
    <property type="match status" value="1"/>
</dbReference>
<name>A0A914S5A7_PAREQ</name>
<dbReference type="InterPro" id="IPR000488">
    <property type="entry name" value="Death_dom"/>
</dbReference>
<dbReference type="PROSITE" id="PS50017">
    <property type="entry name" value="DEATH_DOMAIN"/>
    <property type="match status" value="1"/>
</dbReference>
<evidence type="ECO:0000313" key="2">
    <source>
        <dbReference type="Proteomes" id="UP000887564"/>
    </source>
</evidence>
<protein>
    <submittedName>
        <fullName evidence="3">Death domain-containing protein</fullName>
    </submittedName>
</protein>
<dbReference type="WBParaSite" id="PEQ_0001351201-mRNA-1">
    <property type="protein sequence ID" value="PEQ_0001351201-mRNA-1"/>
    <property type="gene ID" value="PEQ_0001351201"/>
</dbReference>
<keyword evidence="2" id="KW-1185">Reference proteome</keyword>
<reference evidence="3" key="1">
    <citation type="submission" date="2022-11" db="UniProtKB">
        <authorList>
            <consortium name="WormBaseParasite"/>
        </authorList>
    </citation>
    <scope>IDENTIFICATION</scope>
</reference>
<dbReference type="GO" id="GO:0007165">
    <property type="term" value="P:signal transduction"/>
    <property type="evidence" value="ECO:0007669"/>
    <property type="project" value="InterPro"/>
</dbReference>
<sequence length="241" mass="26713">MGRDCPAVLTVCEKVVFGKWESAPTTQFHLLQIYVCIGHHSYENLEYLSVLGGGKEDTFKQYAKLAERQMVRGAVNFVNYLRSILAVKLSLTDQLPEVDSTGQSLSRTDQLLAEWALQCPETATVGRLCSVLEELGRQDARDALYRTVPLYLFAPLDEQPVTHLTECGDSGVVSSTQSTTDPRDILMPGNLFKPEKAINPFSVRAFNASLQSRCEILSSGVDQGLHKKNITLRATLHPNID</sequence>
<dbReference type="Gene3D" id="1.10.533.10">
    <property type="entry name" value="Death Domain, Fas"/>
    <property type="match status" value="1"/>
</dbReference>
<dbReference type="Proteomes" id="UP000887564">
    <property type="component" value="Unplaced"/>
</dbReference>
<dbReference type="Pfam" id="PF00531">
    <property type="entry name" value="Death"/>
    <property type="match status" value="1"/>
</dbReference>